<keyword evidence="1" id="KW-0732">Signal</keyword>
<keyword evidence="3" id="KW-1185">Reference proteome</keyword>
<feature type="signal peptide" evidence="1">
    <location>
        <begin position="1"/>
        <end position="20"/>
    </location>
</feature>
<evidence type="ECO:0000313" key="2">
    <source>
        <dbReference type="EMBL" id="WKD48222.1"/>
    </source>
</evidence>
<protein>
    <submittedName>
        <fullName evidence="2">Uncharacterized protein</fullName>
    </submittedName>
</protein>
<name>A0ABY9E6B3_9GAMM</name>
<evidence type="ECO:0000256" key="1">
    <source>
        <dbReference type="SAM" id="SignalP"/>
    </source>
</evidence>
<sequence>MRKFVTITLFAIMAVSNALATGLQQFDLAVPGTYVREEYKEDLKNWRLSLLRGVGYDAKKISEAIFLKTDIPLKVNGHESIGQVYQNKDIKHQFYILASDM</sequence>
<reference evidence="2 3" key="1">
    <citation type="submission" date="2022-05" db="EMBL/GenBank/DDBJ databases">
        <title>Microbulbifer sp. nov., isolated from sponge.</title>
        <authorList>
            <person name="Gao L."/>
        </authorList>
    </citation>
    <scope>NUCLEOTIDE SEQUENCE [LARGE SCALE GENOMIC DNA]</scope>
    <source>
        <strain evidence="2 3">MI-G</strain>
    </source>
</reference>
<dbReference type="RefSeq" id="WP_301413888.1">
    <property type="nucleotide sequence ID" value="NZ_CP098023.1"/>
</dbReference>
<dbReference type="Proteomes" id="UP001321520">
    <property type="component" value="Chromosome"/>
</dbReference>
<dbReference type="EMBL" id="CP098023">
    <property type="protein sequence ID" value="WKD48222.1"/>
    <property type="molecule type" value="Genomic_DNA"/>
</dbReference>
<feature type="chain" id="PRO_5045662645" evidence="1">
    <location>
        <begin position="21"/>
        <end position="101"/>
    </location>
</feature>
<proteinExistence type="predicted"/>
<evidence type="ECO:0000313" key="3">
    <source>
        <dbReference type="Proteomes" id="UP001321520"/>
    </source>
</evidence>
<accession>A0ABY9E6B3</accession>
<gene>
    <name evidence="2" type="ORF">M8T91_09745</name>
</gene>
<organism evidence="2 3">
    <name type="scientific">Microbulbifer spongiae</name>
    <dbReference type="NCBI Taxonomy" id="2944933"/>
    <lineage>
        <taxon>Bacteria</taxon>
        <taxon>Pseudomonadati</taxon>
        <taxon>Pseudomonadota</taxon>
        <taxon>Gammaproteobacteria</taxon>
        <taxon>Cellvibrionales</taxon>
        <taxon>Microbulbiferaceae</taxon>
        <taxon>Microbulbifer</taxon>
    </lineage>
</organism>